<evidence type="ECO:0000313" key="4">
    <source>
        <dbReference type="Proteomes" id="UP000295357"/>
    </source>
</evidence>
<dbReference type="SUPFAM" id="SSF48452">
    <property type="entry name" value="TPR-like"/>
    <property type="match status" value="1"/>
</dbReference>
<dbReference type="InterPro" id="IPR011990">
    <property type="entry name" value="TPR-like_helical_dom_sf"/>
</dbReference>
<proteinExistence type="predicted"/>
<evidence type="ECO:0000259" key="2">
    <source>
        <dbReference type="Pfam" id="PF13226"/>
    </source>
</evidence>
<dbReference type="Proteomes" id="UP000295357">
    <property type="component" value="Unassembled WGS sequence"/>
</dbReference>
<dbReference type="SMART" id="SM00028">
    <property type="entry name" value="TPR"/>
    <property type="match status" value="1"/>
</dbReference>
<dbReference type="AlphaFoldDB" id="A0A4R6NB81"/>
<comment type="caution">
    <text evidence="3">The sequence shown here is derived from an EMBL/GenBank/DDBJ whole genome shotgun (WGS) entry which is preliminary data.</text>
</comment>
<organism evidence="3 4">
    <name type="scientific">Roseateles asaccharophilus</name>
    <dbReference type="NCBI Taxonomy" id="582607"/>
    <lineage>
        <taxon>Bacteria</taxon>
        <taxon>Pseudomonadati</taxon>
        <taxon>Pseudomonadota</taxon>
        <taxon>Betaproteobacteria</taxon>
        <taxon>Burkholderiales</taxon>
        <taxon>Sphaerotilaceae</taxon>
        <taxon>Roseateles</taxon>
    </lineage>
</organism>
<gene>
    <name evidence="3" type="ORF">DFR39_101375</name>
</gene>
<keyword evidence="1" id="KW-0802">TPR repeat</keyword>
<dbReference type="Gene3D" id="1.25.40.10">
    <property type="entry name" value="Tetratricopeptide repeat domain"/>
    <property type="match status" value="1"/>
</dbReference>
<dbReference type="InterPro" id="IPR019734">
    <property type="entry name" value="TPR_rpt"/>
</dbReference>
<evidence type="ECO:0000256" key="1">
    <source>
        <dbReference type="PROSITE-ProRule" id="PRU00339"/>
    </source>
</evidence>
<reference evidence="3 4" key="1">
    <citation type="submission" date="2019-03" db="EMBL/GenBank/DDBJ databases">
        <title>Genomic Encyclopedia of Type Strains, Phase IV (KMG-IV): sequencing the most valuable type-strain genomes for metagenomic binning, comparative biology and taxonomic classification.</title>
        <authorList>
            <person name="Goeker M."/>
        </authorList>
    </citation>
    <scope>NUCLEOTIDE SEQUENCE [LARGE SCALE GENOMIC DNA]</scope>
    <source>
        <strain evidence="3 4">DSM 25082</strain>
    </source>
</reference>
<feature type="repeat" description="TPR" evidence="1">
    <location>
        <begin position="320"/>
        <end position="353"/>
    </location>
</feature>
<sequence>MGGSLDEDMMRGAKVRPWRWRRNGRVGQSGKSLPQQQQRLQRASMMLSLLLIVGCQRGTPDTRPDLSAAATAALLAYAEHSPPDPKALLKLVLDGEFEAFEAQARAHEQGWEQLPAREIAYQHLFEALQQSDVPGLEQRLDAWVAQRRPSSSYIALGARGSYRVGLGYALRGAGWARETSREQFEAMAAQHELARQDLMAALALKPDFTAAHTLLISMARSDKRRPGEARRWLDLALAARPEAYMPRQRFLGGLLPRWGGSYQAMDEFTQGLEGPAAKNPLLWTLMGEAAADRGEAAYRQRDFQAMLQHYNAALSHGRRADFLRGRARAYWELGQWQLALQDYERCLTQSPFDGECREHQKTLADYAARVGG</sequence>
<evidence type="ECO:0000313" key="3">
    <source>
        <dbReference type="EMBL" id="TDP12901.1"/>
    </source>
</evidence>
<feature type="domain" description="DUF4034" evidence="2">
    <location>
        <begin position="90"/>
        <end position="218"/>
    </location>
</feature>
<accession>A0A4R6NB81</accession>
<name>A0A4R6NB81_9BURK</name>
<feature type="domain" description="DUF4034" evidence="2">
    <location>
        <begin position="229"/>
        <end position="271"/>
    </location>
</feature>
<keyword evidence="4" id="KW-1185">Reference proteome</keyword>
<dbReference type="Pfam" id="PF13226">
    <property type="entry name" value="DUF4034"/>
    <property type="match status" value="2"/>
</dbReference>
<dbReference type="InterPro" id="IPR025115">
    <property type="entry name" value="DUF4034"/>
</dbReference>
<protein>
    <submittedName>
        <fullName evidence="3">Uncharacterized protein DUF4034</fullName>
    </submittedName>
</protein>
<dbReference type="PROSITE" id="PS50005">
    <property type="entry name" value="TPR"/>
    <property type="match status" value="1"/>
</dbReference>
<dbReference type="EMBL" id="SNXE01000001">
    <property type="protein sequence ID" value="TDP12901.1"/>
    <property type="molecule type" value="Genomic_DNA"/>
</dbReference>